<evidence type="ECO:0000313" key="3">
    <source>
        <dbReference type="Proteomes" id="UP001266305"/>
    </source>
</evidence>
<keyword evidence="3" id="KW-1185">Reference proteome</keyword>
<dbReference type="Proteomes" id="UP001266305">
    <property type="component" value="Unassembled WGS sequence"/>
</dbReference>
<evidence type="ECO:0000313" key="2">
    <source>
        <dbReference type="EMBL" id="KAK2107532.1"/>
    </source>
</evidence>
<proteinExistence type="predicted"/>
<feature type="region of interest" description="Disordered" evidence="1">
    <location>
        <begin position="73"/>
        <end position="98"/>
    </location>
</feature>
<dbReference type="EMBL" id="JASSZA010000006">
    <property type="protein sequence ID" value="KAK2107532.1"/>
    <property type="molecule type" value="Genomic_DNA"/>
</dbReference>
<comment type="caution">
    <text evidence="2">The sequence shown here is derived from an EMBL/GenBank/DDBJ whole genome shotgun (WGS) entry which is preliminary data.</text>
</comment>
<sequence length="224" mass="24289">MDCTVQKQLPRGQLFQGDLSDSTGSNWFVPFQRAVAITFNNTAANVHISSAAYTHPTAGAQFTEEDVKTNRGLELQNQNPAGGRTPVPPGGDTSDTQKKRDFKVLPNLSGLQEFSHEEAAADIHRDAASECSTFPPGGAQGDICLPTPREMVCPGPPVSQAEAGNQTQKAPVHISRKERVDSLQHRYGSNHLETEECHCKVAISELSCYSVGNTDQVQKKRGME</sequence>
<accession>A0ABQ9VE80</accession>
<organism evidence="2 3">
    <name type="scientific">Saguinus oedipus</name>
    <name type="common">Cotton-top tamarin</name>
    <name type="synonym">Oedipomidas oedipus</name>
    <dbReference type="NCBI Taxonomy" id="9490"/>
    <lineage>
        <taxon>Eukaryota</taxon>
        <taxon>Metazoa</taxon>
        <taxon>Chordata</taxon>
        <taxon>Craniata</taxon>
        <taxon>Vertebrata</taxon>
        <taxon>Euteleostomi</taxon>
        <taxon>Mammalia</taxon>
        <taxon>Eutheria</taxon>
        <taxon>Euarchontoglires</taxon>
        <taxon>Primates</taxon>
        <taxon>Haplorrhini</taxon>
        <taxon>Platyrrhini</taxon>
        <taxon>Cebidae</taxon>
        <taxon>Callitrichinae</taxon>
        <taxon>Saguinus</taxon>
    </lineage>
</organism>
<protein>
    <submittedName>
        <fullName evidence="2">Uncharacterized protein</fullName>
    </submittedName>
</protein>
<reference evidence="2 3" key="1">
    <citation type="submission" date="2023-05" db="EMBL/GenBank/DDBJ databases">
        <title>B98-5 Cell Line De Novo Hybrid Assembly: An Optical Mapping Approach.</title>
        <authorList>
            <person name="Kananen K."/>
            <person name="Auerbach J.A."/>
            <person name="Kautto E."/>
            <person name="Blachly J.S."/>
        </authorList>
    </citation>
    <scope>NUCLEOTIDE SEQUENCE [LARGE SCALE GENOMIC DNA]</scope>
    <source>
        <strain evidence="2">B95-8</strain>
        <tissue evidence="2">Cell line</tissue>
    </source>
</reference>
<name>A0ABQ9VE80_SAGOE</name>
<gene>
    <name evidence="2" type="ORF">P7K49_012697</name>
</gene>
<evidence type="ECO:0000256" key="1">
    <source>
        <dbReference type="SAM" id="MobiDB-lite"/>
    </source>
</evidence>